<proteinExistence type="predicted"/>
<evidence type="ECO:0000313" key="2">
    <source>
        <dbReference type="EMBL" id="RKH42813.1"/>
    </source>
</evidence>
<dbReference type="PANTHER" id="PTHR43581:SF2">
    <property type="entry name" value="EXCINUCLEASE ATPASE SUBUNIT"/>
    <property type="match status" value="1"/>
</dbReference>
<sequence length="449" mass="50582">MYIKNLKIQNLKLLKNIELPFTNSDGSPRMWTVIIGENGTGKTSILQAIAMASAGQRNVTGLAENIESLRDKRAPRTTVQIEAEFILDATQRKERLYPGYPGGKPPGDVVIQSHVRLNPKQKSLEANSNYLGVDASIDPIDQARSLDAKLWFVAAYGIHRNLPDSTISSPRIQNASIDRLRPIFKNDVPLIGTAFANVLTTKKRTTYARILRDTLFGAKDLLPGFKDLELRGKGGANSSLALQERHRFIQDLPSGNLKLAANWLSHGYQSTIAWIADLVGQILYESKLDNGMSPKEMEGLVLIDELDLYLHPKWQRTLIQTLKRTFPKIQFVATTHSPLALVGLRPDEDEIIRLAINKSTGNVQQYDMKNGQANEPDPRLMTGTEIYQNYFGINQFYPDNLGDLLRRHRFLAANPFRSDKDEIALDQIEKKLREEGVDPDFERTPRENP</sequence>
<dbReference type="Pfam" id="PF13304">
    <property type="entry name" value="AAA_21"/>
    <property type="match status" value="1"/>
</dbReference>
<dbReference type="InterPro" id="IPR051396">
    <property type="entry name" value="Bact_Antivir_Def_Nuclease"/>
</dbReference>
<dbReference type="PANTHER" id="PTHR43581">
    <property type="entry name" value="ATP/GTP PHOSPHATASE"/>
    <property type="match status" value="1"/>
</dbReference>
<dbReference type="Proteomes" id="UP000273405">
    <property type="component" value="Unassembled WGS sequence"/>
</dbReference>
<name>A0A3A8NFP3_9BACT</name>
<dbReference type="EMBL" id="RAWG01000079">
    <property type="protein sequence ID" value="RKH42813.1"/>
    <property type="molecule type" value="Genomic_DNA"/>
</dbReference>
<accession>A0A3A8NFP3</accession>
<dbReference type="OrthoDB" id="9816506at2"/>
<evidence type="ECO:0000313" key="3">
    <source>
        <dbReference type="Proteomes" id="UP000273405"/>
    </source>
</evidence>
<dbReference type="InterPro" id="IPR003959">
    <property type="entry name" value="ATPase_AAA_core"/>
</dbReference>
<gene>
    <name evidence="2" type="ORF">D7X12_14740</name>
</gene>
<dbReference type="SUPFAM" id="SSF52540">
    <property type="entry name" value="P-loop containing nucleoside triphosphate hydrolases"/>
    <property type="match status" value="1"/>
</dbReference>
<dbReference type="RefSeq" id="WP_120625908.1">
    <property type="nucleotide sequence ID" value="NZ_RAWG01000079.1"/>
</dbReference>
<reference evidence="3" key="1">
    <citation type="submission" date="2018-09" db="EMBL/GenBank/DDBJ databases">
        <authorList>
            <person name="Livingstone P.G."/>
            <person name="Whitworth D.E."/>
        </authorList>
    </citation>
    <scope>NUCLEOTIDE SEQUENCE [LARGE SCALE GENOMIC DNA]</scope>
    <source>
        <strain evidence="3">CA040B</strain>
    </source>
</reference>
<organism evidence="2 3">
    <name type="scientific">Corallococcus sicarius</name>
    <dbReference type="NCBI Taxonomy" id="2316726"/>
    <lineage>
        <taxon>Bacteria</taxon>
        <taxon>Pseudomonadati</taxon>
        <taxon>Myxococcota</taxon>
        <taxon>Myxococcia</taxon>
        <taxon>Myxococcales</taxon>
        <taxon>Cystobacterineae</taxon>
        <taxon>Myxococcaceae</taxon>
        <taxon>Corallococcus</taxon>
    </lineage>
</organism>
<dbReference type="AlphaFoldDB" id="A0A3A8NFP3"/>
<protein>
    <submittedName>
        <fullName evidence="2">AAA family ATPase</fullName>
    </submittedName>
</protein>
<comment type="caution">
    <text evidence="2">The sequence shown here is derived from an EMBL/GenBank/DDBJ whole genome shotgun (WGS) entry which is preliminary data.</text>
</comment>
<dbReference type="Gene3D" id="3.40.50.300">
    <property type="entry name" value="P-loop containing nucleotide triphosphate hydrolases"/>
    <property type="match status" value="2"/>
</dbReference>
<dbReference type="GO" id="GO:0016887">
    <property type="term" value="F:ATP hydrolysis activity"/>
    <property type="evidence" value="ECO:0007669"/>
    <property type="project" value="InterPro"/>
</dbReference>
<dbReference type="GO" id="GO:0005524">
    <property type="term" value="F:ATP binding"/>
    <property type="evidence" value="ECO:0007669"/>
    <property type="project" value="InterPro"/>
</dbReference>
<keyword evidence="3" id="KW-1185">Reference proteome</keyword>
<evidence type="ECO:0000259" key="1">
    <source>
        <dbReference type="Pfam" id="PF13304"/>
    </source>
</evidence>
<dbReference type="InterPro" id="IPR027417">
    <property type="entry name" value="P-loop_NTPase"/>
</dbReference>
<feature type="domain" description="ATPase AAA-type core" evidence="1">
    <location>
        <begin position="32"/>
        <end position="340"/>
    </location>
</feature>